<dbReference type="Proteomes" id="UP001301728">
    <property type="component" value="Unassembled WGS sequence"/>
</dbReference>
<protein>
    <submittedName>
        <fullName evidence="1">Uncharacterized protein</fullName>
    </submittedName>
</protein>
<keyword evidence="2" id="KW-1185">Reference proteome</keyword>
<dbReference type="EMBL" id="JAYGHT010000092">
    <property type="protein sequence ID" value="MEA5520758.1"/>
    <property type="molecule type" value="Genomic_DNA"/>
</dbReference>
<organism evidence="1 2">
    <name type="scientific">Limnoraphis robusta CCNP1315</name>
    <dbReference type="NCBI Taxonomy" id="3110306"/>
    <lineage>
        <taxon>Bacteria</taxon>
        <taxon>Bacillati</taxon>
        <taxon>Cyanobacteriota</taxon>
        <taxon>Cyanophyceae</taxon>
        <taxon>Oscillatoriophycideae</taxon>
        <taxon>Oscillatoriales</taxon>
        <taxon>Sirenicapillariaceae</taxon>
        <taxon>Limnoraphis</taxon>
    </lineage>
</organism>
<sequence length="41" mass="4615">MNLPLQMIIDELEMILGVGRVYVNLAVVVQDIVEPVPTDDY</sequence>
<proteinExistence type="predicted"/>
<evidence type="ECO:0000313" key="2">
    <source>
        <dbReference type="Proteomes" id="UP001301728"/>
    </source>
</evidence>
<name>A0ABU5U284_9CYAN</name>
<accession>A0ABU5U284</accession>
<reference evidence="1 2" key="1">
    <citation type="submission" date="2023-12" db="EMBL/GenBank/DDBJ databases">
        <title>Baltic Sea Cyanobacteria.</title>
        <authorList>
            <person name="Delbaje E."/>
            <person name="Fewer D.P."/>
            <person name="Shishido T.K."/>
        </authorList>
    </citation>
    <scope>NUCLEOTIDE SEQUENCE [LARGE SCALE GENOMIC DNA]</scope>
    <source>
        <strain evidence="1 2">CCNP 1315</strain>
    </source>
</reference>
<evidence type="ECO:0000313" key="1">
    <source>
        <dbReference type="EMBL" id="MEA5520758.1"/>
    </source>
</evidence>
<gene>
    <name evidence="1" type="ORF">VB854_17595</name>
</gene>
<comment type="caution">
    <text evidence="1">The sequence shown here is derived from an EMBL/GenBank/DDBJ whole genome shotgun (WGS) entry which is preliminary data.</text>
</comment>
<dbReference type="RefSeq" id="WP_323274334.1">
    <property type="nucleotide sequence ID" value="NZ_JAYGHT010000092.1"/>
</dbReference>